<name>A0A7U6FSC7_VIBAN</name>
<keyword evidence="5" id="KW-1185">Reference proteome</keyword>
<dbReference type="GO" id="GO:0003677">
    <property type="term" value="F:DNA binding"/>
    <property type="evidence" value="ECO:0007669"/>
    <property type="project" value="UniProtKB-KW"/>
</dbReference>
<dbReference type="CDD" id="cd16394">
    <property type="entry name" value="sopB_N"/>
    <property type="match status" value="1"/>
</dbReference>
<dbReference type="EMBL" id="CP034672">
    <property type="protein sequence ID" value="AZS26355.1"/>
    <property type="molecule type" value="Genomic_DNA"/>
</dbReference>
<gene>
    <name evidence="2" type="ORF">DYL72_15735</name>
    <name evidence="3" type="ORF">EAY46_15525</name>
</gene>
<dbReference type="AlphaFoldDB" id="A0A7U6FSC7"/>
<keyword evidence="1" id="KW-0238">DNA-binding</keyword>
<evidence type="ECO:0000313" key="5">
    <source>
        <dbReference type="Proteomes" id="UP000726136"/>
    </source>
</evidence>
<evidence type="ECO:0008006" key="6">
    <source>
        <dbReference type="Google" id="ProtNLM"/>
    </source>
</evidence>
<dbReference type="EMBL" id="RDPI01000019">
    <property type="protein sequence ID" value="MBF4374479.1"/>
    <property type="molecule type" value="Genomic_DNA"/>
</dbReference>
<evidence type="ECO:0000313" key="3">
    <source>
        <dbReference type="EMBL" id="MBF4374479.1"/>
    </source>
</evidence>
<evidence type="ECO:0000313" key="4">
    <source>
        <dbReference type="Proteomes" id="UP000256923"/>
    </source>
</evidence>
<protein>
    <recommendedName>
        <fullName evidence="6">Chromosome partitioning protein ParB</fullName>
    </recommendedName>
</protein>
<dbReference type="PANTHER" id="PTHR38973:SF2">
    <property type="entry name" value="PARB_REPB_SPO0J FAMILY PLASMID PARTITION PROTEIN"/>
    <property type="match status" value="1"/>
</dbReference>
<dbReference type="SUPFAM" id="SSF110849">
    <property type="entry name" value="ParB/Sulfiredoxin"/>
    <property type="match status" value="1"/>
</dbReference>
<evidence type="ECO:0000256" key="1">
    <source>
        <dbReference type="ARBA" id="ARBA00023125"/>
    </source>
</evidence>
<evidence type="ECO:0000313" key="2">
    <source>
        <dbReference type="EMBL" id="AZS26355.1"/>
    </source>
</evidence>
<dbReference type="Proteomes" id="UP000726136">
    <property type="component" value="Unassembled WGS sequence"/>
</dbReference>
<dbReference type="Proteomes" id="UP000256923">
    <property type="component" value="Chromosome 1"/>
</dbReference>
<organism evidence="2 4">
    <name type="scientific">Vibrio anguillarum</name>
    <name type="common">Listonella anguillarum</name>
    <dbReference type="NCBI Taxonomy" id="55601"/>
    <lineage>
        <taxon>Bacteria</taxon>
        <taxon>Pseudomonadati</taxon>
        <taxon>Pseudomonadota</taxon>
        <taxon>Gammaproteobacteria</taxon>
        <taxon>Vibrionales</taxon>
        <taxon>Vibrionaceae</taxon>
        <taxon>Vibrio</taxon>
    </lineage>
</organism>
<reference evidence="2 4" key="1">
    <citation type="submission" date="2018-12" db="EMBL/GenBank/DDBJ databases">
        <title>Characterization and Draft Genome of Vibrio anguillarum J360 Marine Pathogen Isolated from an Outbreak in Lumpfish (Cyclopterus lumpus).</title>
        <authorList>
            <person name="Vasquez J.I."/>
            <person name="Cao T."/>
            <person name="Chakraborty S."/>
            <person name="Gnanagobal H."/>
            <person name="Wescot J."/>
            <person name="Boyce D."/>
            <person name="Santander J."/>
        </authorList>
    </citation>
    <scope>NUCLEOTIDE SEQUENCE [LARGE SCALE GENOMIC DNA]</scope>
    <source>
        <strain evidence="2 4">J360</strain>
    </source>
</reference>
<dbReference type="RefSeq" id="WP_116285173.1">
    <property type="nucleotide sequence ID" value="NZ_CP034672.1"/>
</dbReference>
<dbReference type="InterPro" id="IPR036086">
    <property type="entry name" value="ParB/Sulfiredoxin_sf"/>
</dbReference>
<reference evidence="3 5" key="2">
    <citation type="journal article" date="2021" name="PeerJ">
        <title>Analysis of 44 Vibrio anguillarum genomes reveals high genetic diversity.</title>
        <authorList>
            <person name="Hansen M.J."/>
            <person name="Dalsgaard I."/>
        </authorList>
    </citation>
    <scope>NUCLEOTIDE SEQUENCE [LARGE SCALE GENOMIC DNA]</scope>
    <source>
        <strain evidence="3 5">040915-1/1B</strain>
    </source>
</reference>
<proteinExistence type="predicted"/>
<accession>A0A7U6FSC7</accession>
<sequence length="340" mass="38509">MVKRTTKIENNLGGNTIPNSATPKKRAVINLNDIIEESNSNKALLEGFSDAMESGSSIAIDISGKETLFYLQTIPYEEILERTFVSSQNGRRQKWLNVHTLSTLIDTIRSRGQMYPALGILTEDGRIDITDGSRRRMSCHFAQREFKVFVTDSVIPSEVLEMLSNEANEHLQLSLIELSYQWAEEYERGGYNSYRAFSRDFNLNLSLVSTAMKARNIPESLQDLFPYPPMIGRSIINNLDLLCRSSLRTFTPDELAKLNDTKEGLLHLSPAEANKQFLAQLKEQLVGKVSKTRAKKIKLTDSVSIKENTDGLVELSLLGASRDDIERLIEWLHNDYLDDE</sequence>
<dbReference type="PANTHER" id="PTHR38973">
    <property type="entry name" value="PLASMID PARTITIONING CONTROL PROTEIN-RELATED"/>
    <property type="match status" value="1"/>
</dbReference>